<reference evidence="4 5" key="1">
    <citation type="journal article" date="2019" name="Proc. Natl. Acad. Sci. U.S.A.">
        <title>Regulatory changes in pterin and carotenoid genes underlie balanced color polymorphisms in the wall lizard.</title>
        <authorList>
            <person name="Andrade P."/>
            <person name="Pinho C."/>
            <person name="Perez I de Lanuza G."/>
            <person name="Afonso S."/>
            <person name="Brejcha J."/>
            <person name="Rubin C.J."/>
            <person name="Wallerman O."/>
            <person name="Pereira P."/>
            <person name="Sabatino S.J."/>
            <person name="Bellati A."/>
            <person name="Pellitteri-Rosa D."/>
            <person name="Bosakova Z."/>
            <person name="Bunikis I."/>
            <person name="Carretero M.A."/>
            <person name="Feiner N."/>
            <person name="Marsik P."/>
            <person name="Pauperio F."/>
            <person name="Salvi D."/>
            <person name="Soler L."/>
            <person name="While G.M."/>
            <person name="Uller T."/>
            <person name="Font E."/>
            <person name="Andersson L."/>
            <person name="Carneiro M."/>
        </authorList>
    </citation>
    <scope>NUCLEOTIDE SEQUENCE</scope>
</reference>
<name>A0A670IAA0_PODMU</name>
<dbReference type="InterPro" id="IPR023795">
    <property type="entry name" value="Serpin_CS"/>
</dbReference>
<dbReference type="FunFam" id="2.30.39.10:FF:000001">
    <property type="entry name" value="Serpin family B member 2"/>
    <property type="match status" value="1"/>
</dbReference>
<dbReference type="Proteomes" id="UP000472272">
    <property type="component" value="Chromosome 7"/>
</dbReference>
<keyword evidence="2" id="KW-0472">Membrane</keyword>
<dbReference type="InterPro" id="IPR000215">
    <property type="entry name" value="Serpin_fam"/>
</dbReference>
<keyword evidence="2" id="KW-1133">Transmembrane helix</keyword>
<dbReference type="FunFam" id="3.30.497.10:FF:000001">
    <property type="entry name" value="Serine protease inhibitor"/>
    <property type="match status" value="1"/>
</dbReference>
<dbReference type="AlphaFoldDB" id="A0A670IAA0"/>
<dbReference type="GeneID" id="114600974"/>
<dbReference type="GO" id="GO:0004867">
    <property type="term" value="F:serine-type endopeptidase inhibitor activity"/>
    <property type="evidence" value="ECO:0007669"/>
    <property type="project" value="InterPro"/>
</dbReference>
<dbReference type="InterPro" id="IPR042178">
    <property type="entry name" value="Serpin_sf_1"/>
</dbReference>
<accession>A0A670IAA0</accession>
<dbReference type="SMART" id="SM00093">
    <property type="entry name" value="SERPIN"/>
    <property type="match status" value="1"/>
</dbReference>
<evidence type="ECO:0000313" key="4">
    <source>
        <dbReference type="Ensembl" id="ENSPMRP00000008604.1"/>
    </source>
</evidence>
<feature type="domain" description="Serpin" evidence="3">
    <location>
        <begin position="13"/>
        <end position="389"/>
    </location>
</feature>
<evidence type="ECO:0000256" key="1">
    <source>
        <dbReference type="ARBA" id="ARBA00006426"/>
    </source>
</evidence>
<dbReference type="PANTHER" id="PTHR11461:SF199">
    <property type="entry name" value="SERPIN B11"/>
    <property type="match status" value="1"/>
</dbReference>
<dbReference type="OMA" id="EMGVMNV"/>
<dbReference type="Pfam" id="PF00079">
    <property type="entry name" value="Serpin"/>
    <property type="match status" value="1"/>
</dbReference>
<protein>
    <submittedName>
        <fullName evidence="4">Leukocyte elastase inhibitor-like</fullName>
    </submittedName>
</protein>
<keyword evidence="5" id="KW-1185">Reference proteome</keyword>
<comment type="similarity">
    <text evidence="1">Belongs to the serpin family. Ov-serpin subfamily.</text>
</comment>
<dbReference type="Ensembl" id="ENSPMRT00000009195.1">
    <property type="protein sequence ID" value="ENSPMRP00000008604.1"/>
    <property type="gene ID" value="ENSPMRG00000005815.1"/>
</dbReference>
<dbReference type="GeneTree" id="ENSGT00940000154520"/>
<gene>
    <name evidence="4" type="primary">LOC114600974</name>
</gene>
<dbReference type="PROSITE" id="PS00284">
    <property type="entry name" value="SERPIN"/>
    <property type="match status" value="1"/>
</dbReference>
<dbReference type="PANTHER" id="PTHR11461">
    <property type="entry name" value="SERINE PROTEASE INHIBITOR, SERPIN"/>
    <property type="match status" value="1"/>
</dbReference>
<evidence type="ECO:0000313" key="5">
    <source>
        <dbReference type="Proteomes" id="UP000472272"/>
    </source>
</evidence>
<feature type="transmembrane region" description="Helical" evidence="2">
    <location>
        <begin position="26"/>
        <end position="44"/>
    </location>
</feature>
<dbReference type="SUPFAM" id="SSF56574">
    <property type="entry name" value="Serpins"/>
    <property type="match status" value="1"/>
</dbReference>
<dbReference type="OrthoDB" id="671595at2759"/>
<proteinExistence type="inferred from homology"/>
<keyword evidence="2" id="KW-0812">Transmembrane</keyword>
<dbReference type="KEGG" id="pmua:114600974"/>
<reference evidence="4" key="3">
    <citation type="submission" date="2025-09" db="UniProtKB">
        <authorList>
            <consortium name="Ensembl"/>
        </authorList>
    </citation>
    <scope>IDENTIFICATION</scope>
</reference>
<dbReference type="InterPro" id="IPR036186">
    <property type="entry name" value="Serpin_sf"/>
</dbReference>
<reference evidence="4" key="2">
    <citation type="submission" date="2025-08" db="UniProtKB">
        <authorList>
            <consortium name="Ensembl"/>
        </authorList>
    </citation>
    <scope>IDENTIFICATION</scope>
</reference>
<dbReference type="Gene3D" id="2.30.39.10">
    <property type="entry name" value="Alpha-1-antitrypsin, domain 1"/>
    <property type="match status" value="1"/>
</dbReference>
<dbReference type="GO" id="GO:0005615">
    <property type="term" value="C:extracellular space"/>
    <property type="evidence" value="ECO:0007669"/>
    <property type="project" value="InterPro"/>
</dbReference>
<dbReference type="InterPro" id="IPR023796">
    <property type="entry name" value="Serpin_dom"/>
</dbReference>
<evidence type="ECO:0000259" key="3">
    <source>
        <dbReference type="SMART" id="SM00093"/>
    </source>
</evidence>
<dbReference type="CDD" id="cd19956">
    <property type="entry name" value="serpinB"/>
    <property type="match status" value="1"/>
</dbReference>
<dbReference type="RefSeq" id="XP_028593699.1">
    <property type="nucleotide sequence ID" value="XM_028737866.1"/>
</dbReference>
<organism evidence="4 5">
    <name type="scientific">Podarcis muralis</name>
    <name type="common">Wall lizard</name>
    <name type="synonym">Lacerta muralis</name>
    <dbReference type="NCBI Taxonomy" id="64176"/>
    <lineage>
        <taxon>Eukaryota</taxon>
        <taxon>Metazoa</taxon>
        <taxon>Chordata</taxon>
        <taxon>Craniata</taxon>
        <taxon>Vertebrata</taxon>
        <taxon>Euteleostomi</taxon>
        <taxon>Lepidosauria</taxon>
        <taxon>Squamata</taxon>
        <taxon>Bifurcata</taxon>
        <taxon>Unidentata</taxon>
        <taxon>Episquamata</taxon>
        <taxon>Laterata</taxon>
        <taxon>Lacertibaenia</taxon>
        <taxon>Lacertidae</taxon>
        <taxon>Podarcis</taxon>
    </lineage>
</organism>
<sequence length="389" mass="43986">MTTLVDAINKFAFDLHKKIDGTSGNIFFSPMSIAAALGMVSLGARGDTAKQMEKVLHFNEVTISGSSPGSAEKDTQCDRPGGPHIQFKALLAAINHHDKNFELSIANRLYGEEKYTFLQQFLHCTKEMYHAELQKVDFEKKPEEARNEINTWVEKQTNGKIKDLMASGSIDTTTILVLANAIYFKGNWKSQFDKKLTKEAPFWINENQSKNVPMMNMEGEFNVAYIQNPSLQILELPYDKNDMSMFILLPDKKELHQLEKELTYAKFQEWTSSKNMQKQKLDIYVPKFKLEETYELNKLLVALGMTDVFTRGKADLSGMSGSKNLFVSRAIHKSYVVVNEEGTEAAAATGVGFSTTSMPMQFRADHPFLFFVRDKKSQSILVLGGYYSP</sequence>
<dbReference type="InterPro" id="IPR042185">
    <property type="entry name" value="Serpin_sf_2"/>
</dbReference>
<dbReference type="Gene3D" id="3.30.497.10">
    <property type="entry name" value="Antithrombin, subunit I, domain 2"/>
    <property type="match status" value="1"/>
</dbReference>
<evidence type="ECO:0000256" key="2">
    <source>
        <dbReference type="SAM" id="Phobius"/>
    </source>
</evidence>